<evidence type="ECO:0000313" key="2">
    <source>
        <dbReference type="EMBL" id="GGD15540.1"/>
    </source>
</evidence>
<accession>A0A4V1CWB7</accession>
<dbReference type="EMBL" id="BMCK01000002">
    <property type="protein sequence ID" value="GGD15540.1"/>
    <property type="molecule type" value="Genomic_DNA"/>
</dbReference>
<dbReference type="Proteomes" id="UP000630594">
    <property type="component" value="Unassembled WGS sequence"/>
</dbReference>
<evidence type="ECO:0000313" key="4">
    <source>
        <dbReference type="Proteomes" id="UP000297025"/>
    </source>
</evidence>
<protein>
    <recommendedName>
        <fullName evidence="6">DUF5343 domain-containing protein</fullName>
    </recommendedName>
</protein>
<organism evidence="3 4">
    <name type="scientific">Nocardioides daphniae</name>
    <dbReference type="NCBI Taxonomy" id="402297"/>
    <lineage>
        <taxon>Bacteria</taxon>
        <taxon>Bacillati</taxon>
        <taxon>Actinomycetota</taxon>
        <taxon>Actinomycetes</taxon>
        <taxon>Propionibacteriales</taxon>
        <taxon>Nocardioidaceae</taxon>
        <taxon>Nocardioides</taxon>
    </lineage>
</organism>
<reference evidence="2" key="5">
    <citation type="submission" date="2024-05" db="EMBL/GenBank/DDBJ databases">
        <authorList>
            <person name="Sun Q."/>
            <person name="Sedlacek I."/>
        </authorList>
    </citation>
    <scope>NUCLEOTIDE SEQUENCE</scope>
    <source>
        <strain evidence="2">CCM 7403</strain>
    </source>
</reference>
<gene>
    <name evidence="3" type="ORF">E2C04_04785</name>
    <name evidence="2" type="ORF">GCM10007231_13180</name>
</gene>
<proteinExistence type="predicted"/>
<sequence>MSSDSFEFEEVTLPVGDDVRQGSGAPYMSYKGFLNLLTRFSEEGLPGRFDGSYFGNASGSLVAQVRGSMRFLDLIDEEKHPTDLLKTITEASEDERKQYLKMIFEEKYADALALSKNATAGQLAEVFRDRGLSGATVQKAITFFLGMADDVGVELSPHFKKGRVAASNGGSRKRRAAKTAPAAPTPAPTPHVVEPKVSSVEAQKAAYVNMLMDLATKDNADANSQQTLLDRIEKALGIGAPGAGGGPTDLP</sequence>
<dbReference type="AlphaFoldDB" id="A0A4V1CWB7"/>
<name>A0A4V1CWB7_9ACTN</name>
<dbReference type="KEGG" id="ndp:E2C04_04785"/>
<evidence type="ECO:0000313" key="5">
    <source>
        <dbReference type="Proteomes" id="UP000630594"/>
    </source>
</evidence>
<reference evidence="2" key="2">
    <citation type="journal article" date="2014" name="Int. J. Syst. Evol. Microbiol.">
        <title>Complete genome of a new Firmicutes species belonging to the dominant human colonic microbiota ('Ruminococcus bicirculans') reveals two chromosomes and a selective capacity to utilize plant glucans.</title>
        <authorList>
            <consortium name="NISC Comparative Sequencing Program"/>
            <person name="Wegmann U."/>
            <person name="Louis P."/>
            <person name="Goesmann A."/>
            <person name="Henrissat B."/>
            <person name="Duncan S.H."/>
            <person name="Flint H.J."/>
        </authorList>
    </citation>
    <scope>NUCLEOTIDE SEQUENCE</scope>
    <source>
        <strain evidence="2">CCM 7403</strain>
    </source>
</reference>
<dbReference type="EMBL" id="CP038462">
    <property type="protein sequence ID" value="QCC76707.1"/>
    <property type="molecule type" value="Genomic_DNA"/>
</dbReference>
<reference evidence="3" key="4">
    <citation type="submission" date="2019-03" db="EMBL/GenBank/DDBJ databases">
        <authorList>
            <person name="Huang Y."/>
        </authorList>
    </citation>
    <scope>NUCLEOTIDE SEQUENCE</scope>
    <source>
        <strain evidence="3">JCM 16608</strain>
    </source>
</reference>
<evidence type="ECO:0000313" key="3">
    <source>
        <dbReference type="EMBL" id="QCC76707.1"/>
    </source>
</evidence>
<evidence type="ECO:0000256" key="1">
    <source>
        <dbReference type="SAM" id="MobiDB-lite"/>
    </source>
</evidence>
<reference evidence="5" key="3">
    <citation type="journal article" date="2019" name="Int. J. Syst. Evol. Microbiol.">
        <title>The Global Catalogue of Microorganisms (GCM) 10K type strain sequencing project: providing services to taxonomists for standard genome sequencing and annotation.</title>
        <authorList>
            <consortium name="The Broad Institute Genomics Platform"/>
            <consortium name="The Broad Institute Genome Sequencing Center for Infectious Disease"/>
            <person name="Wu L."/>
            <person name="Ma J."/>
        </authorList>
    </citation>
    <scope>NUCLEOTIDE SEQUENCE [LARGE SCALE GENOMIC DNA]</scope>
    <source>
        <strain evidence="5">CCM 7403</strain>
    </source>
</reference>
<feature type="region of interest" description="Disordered" evidence="1">
    <location>
        <begin position="163"/>
        <end position="196"/>
    </location>
</feature>
<dbReference type="RefSeq" id="WP_135831755.1">
    <property type="nucleotide sequence ID" value="NZ_BMCK01000002.1"/>
</dbReference>
<evidence type="ECO:0008006" key="6">
    <source>
        <dbReference type="Google" id="ProtNLM"/>
    </source>
</evidence>
<dbReference type="Proteomes" id="UP000297025">
    <property type="component" value="Chromosome"/>
</dbReference>
<reference evidence="3 4" key="1">
    <citation type="journal article" date="2008" name="Int. J. Syst. Evol. Microbiol.">
        <title>Nocardioides daphniae sp. nov., isolated from Daphnia cucullata (Crustacea: Cladocera).</title>
        <authorList>
            <person name="Toth E.M."/>
            <person name="Keki Z."/>
            <person name="Homonnay Z.G."/>
            <person name="Borsodi A.K."/>
            <person name="Marialigeti K."/>
            <person name="Schumann P."/>
        </authorList>
    </citation>
    <scope>NUCLEOTIDE SEQUENCE [LARGE SCALE GENOMIC DNA]</scope>
    <source>
        <strain evidence="3 4">JCM 16608</strain>
    </source>
</reference>
<keyword evidence="5" id="KW-1185">Reference proteome</keyword>